<evidence type="ECO:0000313" key="2">
    <source>
        <dbReference type="Proteomes" id="UP000029858"/>
    </source>
</evidence>
<protein>
    <recommendedName>
        <fullName evidence="3">PhoU domain-containing protein</fullName>
    </recommendedName>
</protein>
<gene>
    <name evidence="1" type="ORF">IX56_03035</name>
</gene>
<evidence type="ECO:0000313" key="1">
    <source>
        <dbReference type="EMBL" id="KGJ23252.1"/>
    </source>
</evidence>
<sequence>MTPAERDRRLLSVAVHLDEMAAAFMRLDREVRELLRAEFHEPDAAEIALEGDQACVSTNRRTS</sequence>
<organism evidence="1 2">
    <name type="scientific">Paracoccus sanguinis</name>
    <dbReference type="NCBI Taxonomy" id="1545044"/>
    <lineage>
        <taxon>Bacteria</taxon>
        <taxon>Pseudomonadati</taxon>
        <taxon>Pseudomonadota</taxon>
        <taxon>Alphaproteobacteria</taxon>
        <taxon>Rhodobacterales</taxon>
        <taxon>Paracoccaceae</taxon>
        <taxon>Paracoccus</taxon>
    </lineage>
</organism>
<dbReference type="Proteomes" id="UP000029858">
    <property type="component" value="Unassembled WGS sequence"/>
</dbReference>
<accession>A0A099GL26</accession>
<dbReference type="AlphaFoldDB" id="A0A099GL26"/>
<name>A0A099GL26_9RHOB</name>
<dbReference type="EMBL" id="JRKQ01000008">
    <property type="protein sequence ID" value="KGJ23252.1"/>
    <property type="molecule type" value="Genomic_DNA"/>
</dbReference>
<reference evidence="1 2" key="2">
    <citation type="submission" date="2014-10" db="EMBL/GenBank/DDBJ databases">
        <title>Paracoccus sanguinis sp. nov., isolated from clinical specimens of New York State patients.</title>
        <authorList>
            <person name="Mingle L.A."/>
            <person name="Cole J.A."/>
            <person name="Lapierre P."/>
            <person name="Musser K.A."/>
        </authorList>
    </citation>
    <scope>NUCLEOTIDE SEQUENCE [LARGE SCALE GENOMIC DNA]</scope>
    <source>
        <strain evidence="1 2">5503</strain>
    </source>
</reference>
<comment type="caution">
    <text evidence="1">The sequence shown here is derived from an EMBL/GenBank/DDBJ whole genome shotgun (WGS) entry which is preliminary data.</text>
</comment>
<dbReference type="RefSeq" id="WP_036707322.1">
    <property type="nucleotide sequence ID" value="NZ_JRKQ01000008.1"/>
</dbReference>
<reference evidence="1 2" key="1">
    <citation type="submission" date="2014-09" db="EMBL/GenBank/DDBJ databases">
        <authorList>
            <person name="McGinnis J.M."/>
            <person name="Wolfgang W.J."/>
        </authorList>
    </citation>
    <scope>NUCLEOTIDE SEQUENCE [LARGE SCALE GENOMIC DNA]</scope>
    <source>
        <strain evidence="1 2">5503</strain>
    </source>
</reference>
<evidence type="ECO:0008006" key="3">
    <source>
        <dbReference type="Google" id="ProtNLM"/>
    </source>
</evidence>
<proteinExistence type="predicted"/>